<dbReference type="Gene3D" id="3.30.2000.30">
    <property type="match status" value="1"/>
</dbReference>
<evidence type="ECO:0000313" key="2">
    <source>
        <dbReference type="Proteomes" id="UP000215459"/>
    </source>
</evidence>
<evidence type="ECO:0000313" key="1">
    <source>
        <dbReference type="EMBL" id="OYD08959.1"/>
    </source>
</evidence>
<dbReference type="InterPro" id="IPR021508">
    <property type="entry name" value="Gp17-like"/>
</dbReference>
<accession>A0A235BAF2</accession>
<gene>
    <name evidence="1" type="ORF">CHM34_04065</name>
</gene>
<dbReference type="Proteomes" id="UP000215459">
    <property type="component" value="Unassembled WGS sequence"/>
</dbReference>
<sequence length="126" mass="13922">MQQAVTQHLSTDEELMSKVSGVFDGVPENEAFPFVAVGGITSSPFRTFSRFGEEVTLTLHIWSDAQGFSEANEILEDLNRLLADRNLDVDGYGTASCRYVAGEAEIDPETPHRKILVDYQLLVQAT</sequence>
<organism evidence="1 2">
    <name type="scientific">Paludifilum halophilum</name>
    <dbReference type="NCBI Taxonomy" id="1642702"/>
    <lineage>
        <taxon>Bacteria</taxon>
        <taxon>Bacillati</taxon>
        <taxon>Bacillota</taxon>
        <taxon>Bacilli</taxon>
        <taxon>Bacillales</taxon>
        <taxon>Thermoactinomycetaceae</taxon>
        <taxon>Paludifilum</taxon>
    </lineage>
</organism>
<comment type="caution">
    <text evidence="1">The sequence shown here is derived from an EMBL/GenBank/DDBJ whole genome shotgun (WGS) entry which is preliminary data.</text>
</comment>
<dbReference type="InterPro" id="IPR053745">
    <property type="entry name" value="Viral_Tail_Comp_sf"/>
</dbReference>
<proteinExistence type="predicted"/>
<evidence type="ECO:0008006" key="3">
    <source>
        <dbReference type="Google" id="ProtNLM"/>
    </source>
</evidence>
<name>A0A235BAF2_9BACL</name>
<dbReference type="AlphaFoldDB" id="A0A235BAF2"/>
<dbReference type="EMBL" id="NOWF01000002">
    <property type="protein sequence ID" value="OYD08959.1"/>
    <property type="molecule type" value="Genomic_DNA"/>
</dbReference>
<reference evidence="1 2" key="1">
    <citation type="submission" date="2017-07" db="EMBL/GenBank/DDBJ databases">
        <title>The genome sequence of Paludifilum halophilum highlights mechanisms for microbial adaptation to high salt environemnts.</title>
        <authorList>
            <person name="Belbahri L."/>
        </authorList>
    </citation>
    <scope>NUCLEOTIDE SEQUENCE [LARGE SCALE GENOMIC DNA]</scope>
    <source>
        <strain evidence="1 2">DSM 102817</strain>
    </source>
</reference>
<protein>
    <recommendedName>
        <fullName evidence="3">DUF3168 domain-containing protein</fullName>
    </recommendedName>
</protein>
<keyword evidence="2" id="KW-1185">Reference proteome</keyword>
<dbReference type="Pfam" id="PF11367">
    <property type="entry name" value="Tail_completion_gp17"/>
    <property type="match status" value="1"/>
</dbReference>